<comment type="subcellular location">
    <subcellularLocation>
        <location evidence="1">Golgi apparatus membrane</location>
        <topology evidence="1">Single-pass type II membrane protein</topology>
    </subcellularLocation>
    <subcellularLocation>
        <location evidence="12">Golgi apparatus</location>
        <location evidence="12">Golgi stack membrane</location>
        <topology evidence="12">Single-pass type II membrane protein</topology>
    </subcellularLocation>
</comment>
<evidence type="ECO:0000256" key="2">
    <source>
        <dbReference type="ARBA" id="ARBA00004922"/>
    </source>
</evidence>
<dbReference type="Proteomes" id="UP000230750">
    <property type="component" value="Unassembled WGS sequence"/>
</dbReference>
<keyword evidence="11" id="KW-0325">Glycoprotein</keyword>
<gene>
    <name evidence="15" type="ORF">BSL78_27193</name>
</gene>
<sequence>MAHNVNTPSSRILYAKNGPDITDYSASAVDERFSTRTETKDEPSQQQLGIGIGNVKESSLATKGGKGQKDCVKQIQLWSKFGFASPEKEYECPNINCKARYICSTSYEMLATSHAVIVHHKSKWIWEDVIRNRLDGQIWIYMTRESPIHSRPKWSNDRTNIAFNWSMTFRTASEITIPYGRYFEMAPENFQSGNRNWAAEKTRLIAWMASNCVTSSWPRNTFVKNLQKFLQVDRYGQCGNLKCPRNNAEKCDRLLSSHKFYLALENSECEDYITEKFWNNGLSKNIVPIVYGTTRKDYEKVAPPHSFIHVSDFKNMTDLADYIKYLDQNDTAYNEYFDWKKYGFVEHYNRYQLHSAKDFFCGIAKKLMQVDDPVLRSGKPQLEILDVKNWWKASCHHRKSIWSP</sequence>
<dbReference type="STRING" id="307972.A0A2G8JJT2"/>
<evidence type="ECO:0000259" key="13">
    <source>
        <dbReference type="Pfam" id="PF00852"/>
    </source>
</evidence>
<evidence type="ECO:0000256" key="7">
    <source>
        <dbReference type="ARBA" id="ARBA00022968"/>
    </source>
</evidence>
<organism evidence="15 16">
    <name type="scientific">Stichopus japonicus</name>
    <name type="common">Sea cucumber</name>
    <dbReference type="NCBI Taxonomy" id="307972"/>
    <lineage>
        <taxon>Eukaryota</taxon>
        <taxon>Metazoa</taxon>
        <taxon>Echinodermata</taxon>
        <taxon>Eleutherozoa</taxon>
        <taxon>Echinozoa</taxon>
        <taxon>Holothuroidea</taxon>
        <taxon>Aspidochirotacea</taxon>
        <taxon>Aspidochirotida</taxon>
        <taxon>Stichopodidae</taxon>
        <taxon>Apostichopus</taxon>
    </lineage>
</organism>
<dbReference type="InterPro" id="IPR055270">
    <property type="entry name" value="Glyco_tran_10_C"/>
</dbReference>
<proteinExistence type="inferred from homology"/>
<reference evidence="15 16" key="1">
    <citation type="journal article" date="2017" name="PLoS Biol.">
        <title>The sea cucumber genome provides insights into morphological evolution and visceral regeneration.</title>
        <authorList>
            <person name="Zhang X."/>
            <person name="Sun L."/>
            <person name="Yuan J."/>
            <person name="Sun Y."/>
            <person name="Gao Y."/>
            <person name="Zhang L."/>
            <person name="Li S."/>
            <person name="Dai H."/>
            <person name="Hamel J.F."/>
            <person name="Liu C."/>
            <person name="Yu Y."/>
            <person name="Liu S."/>
            <person name="Lin W."/>
            <person name="Guo K."/>
            <person name="Jin S."/>
            <person name="Xu P."/>
            <person name="Storey K.B."/>
            <person name="Huan P."/>
            <person name="Zhang T."/>
            <person name="Zhou Y."/>
            <person name="Zhang J."/>
            <person name="Lin C."/>
            <person name="Li X."/>
            <person name="Xing L."/>
            <person name="Huo D."/>
            <person name="Sun M."/>
            <person name="Wang L."/>
            <person name="Mercier A."/>
            <person name="Li F."/>
            <person name="Yang H."/>
            <person name="Xiang J."/>
        </authorList>
    </citation>
    <scope>NUCLEOTIDE SEQUENCE [LARGE SCALE GENOMIC DNA]</scope>
    <source>
        <strain evidence="15">Shaxun</strain>
        <tissue evidence="15">Muscle</tissue>
    </source>
</reference>
<dbReference type="UniPathway" id="UPA00378"/>
<dbReference type="Gene3D" id="3.40.50.11660">
    <property type="entry name" value="Glycosyl transferase family 10, C-terminal domain"/>
    <property type="match status" value="1"/>
</dbReference>
<keyword evidence="7" id="KW-0735">Signal-anchor</keyword>
<dbReference type="InterPro" id="IPR038577">
    <property type="entry name" value="GT10-like_C_sf"/>
</dbReference>
<keyword evidence="10" id="KW-0472">Membrane</keyword>
<evidence type="ECO:0000256" key="3">
    <source>
        <dbReference type="ARBA" id="ARBA00008919"/>
    </source>
</evidence>
<evidence type="ECO:0000256" key="10">
    <source>
        <dbReference type="ARBA" id="ARBA00023136"/>
    </source>
</evidence>
<evidence type="ECO:0000256" key="12">
    <source>
        <dbReference type="RuleBase" id="RU003832"/>
    </source>
</evidence>
<evidence type="ECO:0000256" key="6">
    <source>
        <dbReference type="ARBA" id="ARBA00022692"/>
    </source>
</evidence>
<name>A0A2G8JJT2_STIJA</name>
<keyword evidence="6 12" id="KW-0812">Transmembrane</keyword>
<evidence type="ECO:0000256" key="5">
    <source>
        <dbReference type="ARBA" id="ARBA00022679"/>
    </source>
</evidence>
<feature type="domain" description="Fucosyltransferase N-terminal" evidence="14">
    <location>
        <begin position="74"/>
        <end position="180"/>
    </location>
</feature>
<dbReference type="SUPFAM" id="SSF53756">
    <property type="entry name" value="UDP-Glycosyltransferase/glycogen phosphorylase"/>
    <property type="match status" value="1"/>
</dbReference>
<evidence type="ECO:0000256" key="8">
    <source>
        <dbReference type="ARBA" id="ARBA00022989"/>
    </source>
</evidence>
<evidence type="ECO:0000313" key="15">
    <source>
        <dbReference type="EMBL" id="PIK35979.1"/>
    </source>
</evidence>
<dbReference type="GO" id="GO:0000139">
    <property type="term" value="C:Golgi membrane"/>
    <property type="evidence" value="ECO:0007669"/>
    <property type="project" value="UniProtKB-SubCell"/>
</dbReference>
<keyword evidence="4 12" id="KW-0328">Glycosyltransferase</keyword>
<evidence type="ECO:0000256" key="9">
    <source>
        <dbReference type="ARBA" id="ARBA00023034"/>
    </source>
</evidence>
<comment type="similarity">
    <text evidence="3 12">Belongs to the glycosyltransferase 10 family.</text>
</comment>
<dbReference type="InterPro" id="IPR001503">
    <property type="entry name" value="Glyco_trans_10"/>
</dbReference>
<keyword evidence="9 12" id="KW-0333">Golgi apparatus</keyword>
<protein>
    <recommendedName>
        <fullName evidence="12">Fucosyltransferase</fullName>
        <ecNumber evidence="12">2.4.1.-</ecNumber>
    </recommendedName>
</protein>
<dbReference type="Pfam" id="PF00852">
    <property type="entry name" value="Glyco_transf_10"/>
    <property type="match status" value="1"/>
</dbReference>
<accession>A0A2G8JJT2</accession>
<dbReference type="PANTHER" id="PTHR48438:SF1">
    <property type="entry name" value="ALPHA-(1,3)-FUCOSYLTRANSFERASE C-RELATED"/>
    <property type="match status" value="1"/>
</dbReference>
<dbReference type="AlphaFoldDB" id="A0A2G8JJT2"/>
<keyword evidence="8" id="KW-1133">Transmembrane helix</keyword>
<dbReference type="PANTHER" id="PTHR48438">
    <property type="entry name" value="ALPHA-(1,3)-FUCOSYLTRANSFERASE C-RELATED"/>
    <property type="match status" value="1"/>
</dbReference>
<keyword evidence="16" id="KW-1185">Reference proteome</keyword>
<comment type="pathway">
    <text evidence="2">Protein modification; protein glycosylation.</text>
</comment>
<evidence type="ECO:0000259" key="14">
    <source>
        <dbReference type="Pfam" id="PF17039"/>
    </source>
</evidence>
<keyword evidence="5 12" id="KW-0808">Transferase</keyword>
<dbReference type="GO" id="GO:0032580">
    <property type="term" value="C:Golgi cisterna membrane"/>
    <property type="evidence" value="ECO:0007669"/>
    <property type="project" value="UniProtKB-SubCell"/>
</dbReference>
<evidence type="ECO:0000256" key="4">
    <source>
        <dbReference type="ARBA" id="ARBA00022676"/>
    </source>
</evidence>
<dbReference type="EMBL" id="MRZV01001770">
    <property type="protein sequence ID" value="PIK35979.1"/>
    <property type="molecule type" value="Genomic_DNA"/>
</dbReference>
<evidence type="ECO:0000313" key="16">
    <source>
        <dbReference type="Proteomes" id="UP000230750"/>
    </source>
</evidence>
<evidence type="ECO:0000256" key="11">
    <source>
        <dbReference type="ARBA" id="ARBA00023180"/>
    </source>
</evidence>
<feature type="domain" description="Fucosyltransferase C-terminal" evidence="13">
    <location>
        <begin position="199"/>
        <end position="369"/>
    </location>
</feature>
<comment type="caution">
    <text evidence="15">The sequence shown here is derived from an EMBL/GenBank/DDBJ whole genome shotgun (WGS) entry which is preliminary data.</text>
</comment>
<dbReference type="FunFam" id="3.40.50.11660:FF:000010">
    <property type="entry name" value="Uncharacterized protein"/>
    <property type="match status" value="1"/>
</dbReference>
<dbReference type="EC" id="2.4.1.-" evidence="12"/>
<dbReference type="InterPro" id="IPR031481">
    <property type="entry name" value="Glyco_tran_10_N"/>
</dbReference>
<dbReference type="GO" id="GO:0008417">
    <property type="term" value="F:fucosyltransferase activity"/>
    <property type="evidence" value="ECO:0007669"/>
    <property type="project" value="InterPro"/>
</dbReference>
<evidence type="ECO:0000256" key="1">
    <source>
        <dbReference type="ARBA" id="ARBA00004323"/>
    </source>
</evidence>
<dbReference type="Pfam" id="PF17039">
    <property type="entry name" value="Glyco_tran_10_N"/>
    <property type="match status" value="1"/>
</dbReference>
<dbReference type="OrthoDB" id="427096at2759"/>